<dbReference type="OrthoDB" id="343356at2"/>
<accession>A0A2S0P8W7</accession>
<reference evidence="2 3" key="1">
    <citation type="submission" date="2018-04" db="EMBL/GenBank/DDBJ databases">
        <title>Denitrifier Microvirgula.</title>
        <authorList>
            <person name="Anderson E."/>
            <person name="Jang J."/>
            <person name="Ishii S."/>
        </authorList>
    </citation>
    <scope>NUCLEOTIDE SEQUENCE [LARGE SCALE GENOMIC DNA]</scope>
    <source>
        <strain evidence="2 3">BE2.4</strain>
    </source>
</reference>
<evidence type="ECO:0000313" key="3">
    <source>
        <dbReference type="Proteomes" id="UP000244173"/>
    </source>
</evidence>
<proteinExistence type="predicted"/>
<protein>
    <submittedName>
        <fullName evidence="2">DUF2063 domain-containing protein</fullName>
    </submittedName>
</protein>
<dbReference type="Gene3D" id="1.10.150.690">
    <property type="entry name" value="DUF2063"/>
    <property type="match status" value="1"/>
</dbReference>
<dbReference type="InterPro" id="IPR018640">
    <property type="entry name" value="DUF2063"/>
</dbReference>
<dbReference type="EMBL" id="CP028519">
    <property type="protein sequence ID" value="AVY93781.1"/>
    <property type="molecule type" value="Genomic_DNA"/>
</dbReference>
<gene>
    <name evidence="2" type="ORF">DAI18_06780</name>
</gene>
<evidence type="ECO:0000313" key="2">
    <source>
        <dbReference type="EMBL" id="AVY93781.1"/>
    </source>
</evidence>
<dbReference type="InterPro" id="IPR044922">
    <property type="entry name" value="DUF2063_N_sf"/>
</dbReference>
<organism evidence="2 3">
    <name type="scientific">Microvirgula aerodenitrificans</name>
    <dbReference type="NCBI Taxonomy" id="57480"/>
    <lineage>
        <taxon>Bacteria</taxon>
        <taxon>Pseudomonadati</taxon>
        <taxon>Pseudomonadota</taxon>
        <taxon>Betaproteobacteria</taxon>
        <taxon>Neisseriales</taxon>
        <taxon>Aquaspirillaceae</taxon>
        <taxon>Microvirgula</taxon>
    </lineage>
</organism>
<dbReference type="Proteomes" id="UP000244173">
    <property type="component" value="Chromosome"/>
</dbReference>
<name>A0A2S0P8W7_9NEIS</name>
<feature type="domain" description="Putative DNA-binding" evidence="1">
    <location>
        <begin position="46"/>
        <end position="114"/>
    </location>
</feature>
<dbReference type="KEGG" id="maer:DAI18_06780"/>
<sequence>MSRSALMDSQYWLLTVMTASGGLEHGLTLAAARGAATGKDMIAAPPRGAIRDRLGVYHHGYWQRLLECLQADYPLLLRVLEAPLFGFFAHAYLARQPSRSPSMYDLGAGFADFLAASLPPQAPAAAHLPVELARLERAYTEALRAPGPENDHAPLAGGLMLALAAGSELPLLAVPACVRPLALSLPLLPYWRQLQQDGPVPPAPEPAASYLAVARQHWRVALHPLDPWQYHLLQALNDGLDGPAALQRSATLSGQPLATLTVELLLWLPLAQQLGLLRLAG</sequence>
<dbReference type="Pfam" id="PF09836">
    <property type="entry name" value="DUF2063"/>
    <property type="match status" value="1"/>
</dbReference>
<keyword evidence="3" id="KW-1185">Reference proteome</keyword>
<evidence type="ECO:0000259" key="1">
    <source>
        <dbReference type="Pfam" id="PF09836"/>
    </source>
</evidence>
<dbReference type="RefSeq" id="WP_107888984.1">
    <property type="nucleotide sequence ID" value="NZ_CP028519.1"/>
</dbReference>
<dbReference type="STRING" id="1122240.GCA_000620105_03433"/>
<dbReference type="AlphaFoldDB" id="A0A2S0P8W7"/>